<dbReference type="EMBL" id="LAZR01039408">
    <property type="protein sequence ID" value="KKL17080.1"/>
    <property type="molecule type" value="Genomic_DNA"/>
</dbReference>
<keyword evidence="1" id="KW-0812">Transmembrane</keyword>
<keyword evidence="1" id="KW-1133">Transmembrane helix</keyword>
<name>A0A0F9B5Z7_9ZZZZ</name>
<proteinExistence type="predicted"/>
<feature type="transmembrane region" description="Helical" evidence="1">
    <location>
        <begin position="24"/>
        <end position="42"/>
    </location>
</feature>
<feature type="transmembrane region" description="Helical" evidence="1">
    <location>
        <begin position="81"/>
        <end position="101"/>
    </location>
</feature>
<evidence type="ECO:0000256" key="1">
    <source>
        <dbReference type="SAM" id="Phobius"/>
    </source>
</evidence>
<feature type="transmembrane region" description="Helical" evidence="1">
    <location>
        <begin position="54"/>
        <end position="75"/>
    </location>
</feature>
<evidence type="ECO:0000313" key="2">
    <source>
        <dbReference type="EMBL" id="KKL17080.1"/>
    </source>
</evidence>
<protein>
    <submittedName>
        <fullName evidence="2">Uncharacterized protein</fullName>
    </submittedName>
</protein>
<reference evidence="2" key="1">
    <citation type="journal article" date="2015" name="Nature">
        <title>Complex archaea that bridge the gap between prokaryotes and eukaryotes.</title>
        <authorList>
            <person name="Spang A."/>
            <person name="Saw J.H."/>
            <person name="Jorgensen S.L."/>
            <person name="Zaremba-Niedzwiedzka K."/>
            <person name="Martijn J."/>
            <person name="Lind A.E."/>
            <person name="van Eijk R."/>
            <person name="Schleper C."/>
            <person name="Guy L."/>
            <person name="Ettema T.J."/>
        </authorList>
    </citation>
    <scope>NUCLEOTIDE SEQUENCE</scope>
</reference>
<comment type="caution">
    <text evidence="2">The sequence shown here is derived from an EMBL/GenBank/DDBJ whole genome shotgun (WGS) entry which is preliminary data.</text>
</comment>
<keyword evidence="1" id="KW-0472">Membrane</keyword>
<sequence>MIGILLFLGSFFFGQTGSNFYENFAVITFFTIIGGIVIFFPIEDKENRRRIIKGRLILFIGSLIFLFDTLLGDVYTKDALFLFIDSIVIGIAFILTGIFTIRPIN</sequence>
<organism evidence="2">
    <name type="scientific">marine sediment metagenome</name>
    <dbReference type="NCBI Taxonomy" id="412755"/>
    <lineage>
        <taxon>unclassified sequences</taxon>
        <taxon>metagenomes</taxon>
        <taxon>ecological metagenomes</taxon>
    </lineage>
</organism>
<dbReference type="AlphaFoldDB" id="A0A0F9B5Z7"/>
<gene>
    <name evidence="2" type="ORF">LCGC14_2489140</name>
</gene>
<accession>A0A0F9B5Z7</accession>